<evidence type="ECO:0000313" key="4">
    <source>
        <dbReference type="EMBL" id="KRR09659.1"/>
    </source>
</evidence>
<dbReference type="EMBL" id="LLXX01000064">
    <property type="protein sequence ID" value="KRR09659.1"/>
    <property type="molecule type" value="Genomic_DNA"/>
</dbReference>
<feature type="domain" description="AB hydrolase-1" evidence="3">
    <location>
        <begin position="30"/>
        <end position="269"/>
    </location>
</feature>
<reference evidence="4 5" key="1">
    <citation type="submission" date="2014-03" db="EMBL/GenBank/DDBJ databases">
        <title>Bradyrhizobium valentinum sp. nov., isolated from effective nodules of Lupinus mariae-josephae, a lupine endemic of basic-lime soils in Eastern Spain.</title>
        <authorList>
            <person name="Duran D."/>
            <person name="Rey L."/>
            <person name="Navarro A."/>
            <person name="Busquets A."/>
            <person name="Imperial J."/>
            <person name="Ruiz-Argueso T."/>
        </authorList>
    </citation>
    <scope>NUCLEOTIDE SEQUENCE [LARGE SCALE GENOMIC DNA]</scope>
    <source>
        <strain evidence="4 5">LmjM3</strain>
    </source>
</reference>
<evidence type="ECO:0000313" key="5">
    <source>
        <dbReference type="Proteomes" id="UP000051913"/>
    </source>
</evidence>
<dbReference type="GO" id="GO:0008233">
    <property type="term" value="F:peptidase activity"/>
    <property type="evidence" value="ECO:0007669"/>
    <property type="project" value="InterPro"/>
</dbReference>
<evidence type="ECO:0000256" key="1">
    <source>
        <dbReference type="ARBA" id="ARBA00010088"/>
    </source>
</evidence>
<dbReference type="InterPro" id="IPR029058">
    <property type="entry name" value="AB_hydrolase_fold"/>
</dbReference>
<dbReference type="InterPro" id="IPR050266">
    <property type="entry name" value="AB_hydrolase_sf"/>
</dbReference>
<dbReference type="InterPro" id="IPR002410">
    <property type="entry name" value="Peptidase_S33"/>
</dbReference>
<dbReference type="Proteomes" id="UP000051913">
    <property type="component" value="Unassembled WGS sequence"/>
</dbReference>
<proteinExistence type="inferred from homology"/>
<dbReference type="Pfam" id="PF00561">
    <property type="entry name" value="Abhydrolase_1"/>
    <property type="match status" value="1"/>
</dbReference>
<dbReference type="GO" id="GO:0006508">
    <property type="term" value="P:proteolysis"/>
    <property type="evidence" value="ECO:0007669"/>
    <property type="project" value="InterPro"/>
</dbReference>
<dbReference type="InterPro" id="IPR000073">
    <property type="entry name" value="AB_hydrolase_1"/>
</dbReference>
<comment type="similarity">
    <text evidence="1">Belongs to the peptidase S33 family.</text>
</comment>
<protein>
    <recommendedName>
        <fullName evidence="3">AB hydrolase-1 domain-containing protein</fullName>
    </recommendedName>
</protein>
<dbReference type="STRING" id="1518501.CQ10_12940"/>
<dbReference type="PRINTS" id="PR00793">
    <property type="entry name" value="PROAMNOPTASE"/>
</dbReference>
<comment type="caution">
    <text evidence="4">The sequence shown here is derived from an EMBL/GenBank/DDBJ whole genome shotgun (WGS) entry which is preliminary data.</text>
</comment>
<dbReference type="PANTHER" id="PTHR43798">
    <property type="entry name" value="MONOACYLGLYCEROL LIPASE"/>
    <property type="match status" value="1"/>
</dbReference>
<dbReference type="SUPFAM" id="SSF53474">
    <property type="entry name" value="alpha/beta-Hydrolases"/>
    <property type="match status" value="1"/>
</dbReference>
<gene>
    <name evidence="4" type="ORF">CP49_35950</name>
</gene>
<dbReference type="PANTHER" id="PTHR43798:SF33">
    <property type="entry name" value="HYDROLASE, PUTATIVE (AFU_ORTHOLOGUE AFUA_2G14860)-RELATED"/>
    <property type="match status" value="1"/>
</dbReference>
<dbReference type="PRINTS" id="PR00111">
    <property type="entry name" value="ABHYDROLASE"/>
</dbReference>
<dbReference type="AlphaFoldDB" id="A0A0R3LQY8"/>
<keyword evidence="2" id="KW-0378">Hydrolase</keyword>
<keyword evidence="5" id="KW-1185">Reference proteome</keyword>
<organism evidence="4 5">
    <name type="scientific">Bradyrhizobium valentinum</name>
    <dbReference type="NCBI Taxonomy" id="1518501"/>
    <lineage>
        <taxon>Bacteria</taxon>
        <taxon>Pseudomonadati</taxon>
        <taxon>Pseudomonadota</taxon>
        <taxon>Alphaproteobacteria</taxon>
        <taxon>Hyphomicrobiales</taxon>
        <taxon>Nitrobacteraceae</taxon>
        <taxon>Bradyrhizobium</taxon>
    </lineage>
</organism>
<dbReference type="GO" id="GO:0016020">
    <property type="term" value="C:membrane"/>
    <property type="evidence" value="ECO:0007669"/>
    <property type="project" value="TreeGrafter"/>
</dbReference>
<dbReference type="OrthoDB" id="7958481at2"/>
<accession>A0A0R3LQY8</accession>
<sequence length="290" mass="32036">MHVSVNGVRLFFDVEGAKLVPDGPVMREKPVLLMLHGGPGFDHSIYRPAYSALADIAQVVYLDHRGNGRSEDGPREGWNLAQWGDDVHAFCDALGIVGPIVLGASFGGMVALAYATRHPAHPSRLILISTAAAGDEYLERRVELFERFGGPEVGALARRRLLEQRGHPDQASVGAWARLAMPHYTRVPRDPDMARRAVNRPEVLQWFARPGGESHSYNFFPDLDRIQCPTLVLGGEDDPIHPIESQADIAAALPPHLVRFERFADCRHACIQDAPEHTLAAIRRFITSPK</sequence>
<evidence type="ECO:0000259" key="3">
    <source>
        <dbReference type="Pfam" id="PF00561"/>
    </source>
</evidence>
<name>A0A0R3LQY8_9BRAD</name>
<dbReference type="Gene3D" id="3.40.50.1820">
    <property type="entry name" value="alpha/beta hydrolase"/>
    <property type="match status" value="1"/>
</dbReference>
<dbReference type="RefSeq" id="WP_057850185.1">
    <property type="nucleotide sequence ID" value="NZ_LLXX01000064.1"/>
</dbReference>
<evidence type="ECO:0000256" key="2">
    <source>
        <dbReference type="ARBA" id="ARBA00022801"/>
    </source>
</evidence>